<evidence type="ECO:0000313" key="2">
    <source>
        <dbReference type="Proteomes" id="UP001141806"/>
    </source>
</evidence>
<organism evidence="1 2">
    <name type="scientific">Protea cynaroides</name>
    <dbReference type="NCBI Taxonomy" id="273540"/>
    <lineage>
        <taxon>Eukaryota</taxon>
        <taxon>Viridiplantae</taxon>
        <taxon>Streptophyta</taxon>
        <taxon>Embryophyta</taxon>
        <taxon>Tracheophyta</taxon>
        <taxon>Spermatophyta</taxon>
        <taxon>Magnoliopsida</taxon>
        <taxon>Proteales</taxon>
        <taxon>Proteaceae</taxon>
        <taxon>Protea</taxon>
    </lineage>
</organism>
<dbReference type="EMBL" id="JAMYWD010000004">
    <property type="protein sequence ID" value="KAJ4973692.1"/>
    <property type="molecule type" value="Genomic_DNA"/>
</dbReference>
<keyword evidence="2" id="KW-1185">Reference proteome</keyword>
<protein>
    <recommendedName>
        <fullName evidence="3">RRM domain-containing protein</fullName>
    </recommendedName>
</protein>
<dbReference type="Proteomes" id="UP001141806">
    <property type="component" value="Unassembled WGS sequence"/>
</dbReference>
<evidence type="ECO:0000313" key="1">
    <source>
        <dbReference type="EMBL" id="KAJ4973692.1"/>
    </source>
</evidence>
<dbReference type="InterPro" id="IPR035979">
    <property type="entry name" value="RBD_domain_sf"/>
</dbReference>
<dbReference type="AlphaFoldDB" id="A0A9Q0QVV1"/>
<dbReference type="SUPFAM" id="SSF54928">
    <property type="entry name" value="RNA-binding domain, RBD"/>
    <property type="match status" value="1"/>
</dbReference>
<dbReference type="PANTHER" id="PTHR33527">
    <property type="entry name" value="OS07G0274300 PROTEIN"/>
    <property type="match status" value="1"/>
</dbReference>
<dbReference type="OrthoDB" id="1882251at2759"/>
<sequence length="197" mass="22022">MIAKWVKLFGEGNSQQGTMFGAVGLLRMPEYNPFTEAPSSMNGQPQGMSFAAIMMVEGIGPVAVPIQRTLNPMAQPWYPGLSPMAMTWSPWLAPLPPKRKRLFLTFSNGYPLTEEEIVGFFRDKYGDCIEDVFVHYPEGGPPLFGNVVFRSESMVELVMNGQEKVKFTVAGKPLWCRKFKPKNQRIGGGTINKEKLL</sequence>
<evidence type="ECO:0008006" key="3">
    <source>
        <dbReference type="Google" id="ProtNLM"/>
    </source>
</evidence>
<name>A0A9Q0QVV1_9MAGN</name>
<comment type="caution">
    <text evidence="1">The sequence shown here is derived from an EMBL/GenBank/DDBJ whole genome shotgun (WGS) entry which is preliminary data.</text>
</comment>
<accession>A0A9Q0QVV1</accession>
<proteinExistence type="predicted"/>
<dbReference type="PANTHER" id="PTHR33527:SF45">
    <property type="entry name" value="RRM DOMAIN-CONTAINING PROTEIN"/>
    <property type="match status" value="1"/>
</dbReference>
<gene>
    <name evidence="1" type="ORF">NE237_006866</name>
</gene>
<reference evidence="1" key="1">
    <citation type="journal article" date="2023" name="Plant J.">
        <title>The genome of the king protea, Protea cynaroides.</title>
        <authorList>
            <person name="Chang J."/>
            <person name="Duong T.A."/>
            <person name="Schoeman C."/>
            <person name="Ma X."/>
            <person name="Roodt D."/>
            <person name="Barker N."/>
            <person name="Li Z."/>
            <person name="Van de Peer Y."/>
            <person name="Mizrachi E."/>
        </authorList>
    </citation>
    <scope>NUCLEOTIDE SEQUENCE</scope>
    <source>
        <tissue evidence="1">Young leaves</tissue>
    </source>
</reference>
<dbReference type="GO" id="GO:0003676">
    <property type="term" value="F:nucleic acid binding"/>
    <property type="evidence" value="ECO:0007669"/>
    <property type="project" value="InterPro"/>
</dbReference>